<evidence type="ECO:0000259" key="3">
    <source>
        <dbReference type="Pfam" id="PF01364"/>
    </source>
</evidence>
<sequence length="1321" mass="146786">MIRIFTIFSLFFMIGSASAQSYKIEWSGTEVIDYGTSQVTIPAIKNEGLAYEEGSLFIRVNEKSANTGRTVSNLIWEKVSAKDLYDLNPNNIPGTEKAETGTFANPYTGEQHGLIRVSLLKNESGNLFRLVSFDVNSVAKNPQGRAPGNNLVGSTENPLKSGNFYKIKVDKSGIFKITSQFLRDNGINPSTINPKNFRIYGNGGVMLPEHNLDTRYAALQENAIQVVGEDDGAWNDQDFALFYAQGPIGYNIYQSPGNGTGNRRTETRLDTAAHVQNIYEDFAYYFINFDIGPGKRVQADDQSVTTDVITRYDEYQYIDEEKFNLMKVGRNWTGDAFNDLKTITFNTKSAILPTDDIRFRTRVVGYQSAGNKIEISLNNKPGSTTTIQTDAKDYVEILYPLQGGSAGTMTNLEGTQLTFTYNPTVSSNPNGKFYFDYAEVQYKEDLKYRNSQFNFRSYAIAENTGTRYTFGIADASAIEQVWQVSDITNAKRKVNKSGSSTLFTFGYLANSDTFVNEFVAFKAEDAFAPAFVGRIENQDLAALQNIDYLMITVPEMMGQAQRLANYYQDKYNVAVVDVNKIYNEFSSGGKDITAIRDFATQLKSKGNLIYMFILGDTSYDFKGKNNPGSDIIPSYQSERSNNYEQSYVTDDYFAMTKPQAAGTVSLANILPDFPVGRLPAANVAEAKLLIDKALAYNNALPGQSTPFGEWRMKLDFVVDDDADNVVPFHNTMNDAILKASMETGSITVNTPSGPPVVTNYVNKIPEYNIRKLYLDAFQAQTSAGGQRYPQVNQAISNDMGNSLYMFYFGHGGINGWAQERVLSIDEIQQFNNWNNVYSRFPLVSTITCEFTLWDEPSTFSAGEQVMKSKQGGAAIMITSSRAIGVGYGESFTTIFTKHMFELVNDDFINLGDAFLKAKFEKGPNEDHLRVNLLGDPATKLSRPKRLLVIDEVESPVPGQLRALDFVKVKGHISKAGGGIDTSFNGRVAINIFDKRINKKTLNNDNMPKMNPLLNYTEESGPIVKSSGLAVNGEFTVEFYVPKDINYENGDGRILVYADNKKLDVFNNQVQKVGGINPDGINDTEAPKIQLFMNNTNFADGGITDQNPMLLACVTDDKGVNSTGSGIGHDITVILDGKIIDTVVLNDFYFSGDGNGCTNPTLKDYQKGNVSYPFRNLAPGPHQLQFKVWDINNNSTTGTLNFVVKDEVNQNLIINKPLNWPNPFTSKTYVQFEHNCDDMLDVNVQIYTITGKLVKTISSTVTAEPFFQGYRTPRTAIEWDGLDDFGDAVGKGTYIFKIFARSQNQDKCKGSATAVEKMVLLK</sequence>
<feature type="signal peptide" evidence="2">
    <location>
        <begin position="1"/>
        <end position="19"/>
    </location>
</feature>
<evidence type="ECO:0000256" key="2">
    <source>
        <dbReference type="SAM" id="SignalP"/>
    </source>
</evidence>
<evidence type="ECO:0000313" key="4">
    <source>
        <dbReference type="EMBL" id="MBD8018918.1"/>
    </source>
</evidence>
<dbReference type="SUPFAM" id="SSF52129">
    <property type="entry name" value="Caspase-like"/>
    <property type="match status" value="1"/>
</dbReference>
<organism evidence="4 5">
    <name type="scientific">Kaistella pullorum</name>
    <dbReference type="NCBI Taxonomy" id="2763074"/>
    <lineage>
        <taxon>Bacteria</taxon>
        <taxon>Pseudomonadati</taxon>
        <taxon>Bacteroidota</taxon>
        <taxon>Flavobacteriia</taxon>
        <taxon>Flavobacteriales</taxon>
        <taxon>Weeksellaceae</taxon>
        <taxon>Chryseobacterium group</taxon>
        <taxon>Kaistella</taxon>
    </lineage>
</organism>
<comment type="caution">
    <text evidence="4">The sequence shown here is derived from an EMBL/GenBank/DDBJ whole genome shotgun (WGS) entry which is preliminary data.</text>
</comment>
<feature type="domain" description="Gingipain" evidence="3">
    <location>
        <begin position="548"/>
        <end position="940"/>
    </location>
</feature>
<name>A0ABR8WPP2_9FLAO</name>
<keyword evidence="1 2" id="KW-0732">Signal</keyword>
<dbReference type="RefSeq" id="WP_251834116.1">
    <property type="nucleotide sequence ID" value="NZ_JACSPS010000004.1"/>
</dbReference>
<dbReference type="NCBIfam" id="NF033707">
    <property type="entry name" value="T9SS_sortase"/>
    <property type="match status" value="1"/>
</dbReference>
<dbReference type="Proteomes" id="UP000626242">
    <property type="component" value="Unassembled WGS sequence"/>
</dbReference>
<keyword evidence="5" id="KW-1185">Reference proteome</keyword>
<dbReference type="Gene3D" id="3.40.50.10390">
    <property type="entry name" value="Gingipain r, domain 1"/>
    <property type="match status" value="1"/>
</dbReference>
<dbReference type="InterPro" id="IPR029031">
    <property type="entry name" value="Gingipain_N_sf"/>
</dbReference>
<evidence type="ECO:0000313" key="5">
    <source>
        <dbReference type="Proteomes" id="UP000626242"/>
    </source>
</evidence>
<accession>A0ABR8WPP2</accession>
<dbReference type="Gene3D" id="2.60.40.4070">
    <property type="match status" value="1"/>
</dbReference>
<dbReference type="CDD" id="cd02258">
    <property type="entry name" value="Peptidase_C25_N"/>
    <property type="match status" value="1"/>
</dbReference>
<dbReference type="Pfam" id="PF01364">
    <property type="entry name" value="Peptidase_C25"/>
    <property type="match status" value="1"/>
</dbReference>
<dbReference type="Gene3D" id="3.40.50.1460">
    <property type="match status" value="1"/>
</dbReference>
<proteinExistence type="predicted"/>
<gene>
    <name evidence="4" type="primary">porU</name>
    <name evidence="4" type="ORF">H9628_10585</name>
</gene>
<dbReference type="EMBL" id="JACSPS010000004">
    <property type="protein sequence ID" value="MBD8018918.1"/>
    <property type="molecule type" value="Genomic_DNA"/>
</dbReference>
<evidence type="ECO:0000256" key="1">
    <source>
        <dbReference type="ARBA" id="ARBA00022729"/>
    </source>
</evidence>
<reference evidence="4 5" key="1">
    <citation type="submission" date="2020-08" db="EMBL/GenBank/DDBJ databases">
        <title>A Genomic Blueprint of the Chicken Gut Microbiome.</title>
        <authorList>
            <person name="Gilroy R."/>
            <person name="Ravi A."/>
            <person name="Getino M."/>
            <person name="Pursley I."/>
            <person name="Horton D.L."/>
            <person name="Alikhan N.-F."/>
            <person name="Baker D."/>
            <person name="Gharbi K."/>
            <person name="Hall N."/>
            <person name="Watson M."/>
            <person name="Adriaenssens E.M."/>
            <person name="Foster-Nyarko E."/>
            <person name="Jarju S."/>
            <person name="Secka A."/>
            <person name="Antonio M."/>
            <person name="Oren A."/>
            <person name="Chaudhuri R."/>
            <person name="La Ragione R.M."/>
            <person name="Hildebrand F."/>
            <person name="Pallen M.J."/>
        </authorList>
    </citation>
    <scope>NUCLEOTIDE SEQUENCE [LARGE SCALE GENOMIC DNA]</scope>
    <source>
        <strain evidence="4 5">Sa1CVA4</strain>
    </source>
</reference>
<protein>
    <submittedName>
        <fullName evidence="4">Type IX secretion system sortase PorU</fullName>
    </submittedName>
</protein>
<feature type="chain" id="PRO_5045990367" evidence="2">
    <location>
        <begin position="20"/>
        <end position="1321"/>
    </location>
</feature>
<dbReference type="InterPro" id="IPR029030">
    <property type="entry name" value="Caspase-like_dom_sf"/>
</dbReference>
<dbReference type="InterPro" id="IPR001769">
    <property type="entry name" value="Gingipain"/>
</dbReference>